<dbReference type="RefSeq" id="WP_074240160.1">
    <property type="nucleotide sequence ID" value="NZ_FSRA01000001.1"/>
</dbReference>
<dbReference type="Proteomes" id="UP000185003">
    <property type="component" value="Unassembled WGS sequence"/>
</dbReference>
<dbReference type="EMBL" id="FSRA01000001">
    <property type="protein sequence ID" value="SIO14816.1"/>
    <property type="molecule type" value="Genomic_DNA"/>
</dbReference>
<keyword evidence="3" id="KW-1185">Reference proteome</keyword>
<reference evidence="2 3" key="1">
    <citation type="submission" date="2016-11" db="EMBL/GenBank/DDBJ databases">
        <authorList>
            <person name="Jaros S."/>
            <person name="Januszkiewicz K."/>
            <person name="Wedrychowicz H."/>
        </authorList>
    </citation>
    <scope>NUCLEOTIDE SEQUENCE [LARGE SCALE GENOMIC DNA]</scope>
    <source>
        <strain evidence="2 3">DSM 24787</strain>
    </source>
</reference>
<dbReference type="OrthoDB" id="333049at2"/>
<dbReference type="STRING" id="536979.SAMN04488055_3178"/>
<accession>A0A1N6H4X9</accession>
<feature type="domain" description="Suppressor of fused-like" evidence="1">
    <location>
        <begin position="203"/>
        <end position="363"/>
    </location>
</feature>
<gene>
    <name evidence="2" type="ORF">SAMN04488055_3178</name>
</gene>
<dbReference type="AlphaFoldDB" id="A0A1N6H4X9"/>
<proteinExistence type="predicted"/>
<sequence>MSNAPVVLLEQPNNRGTITAVVEQDDRTAYFYLYPSDILGGRYNMRPCWLRNLIPAPASKDVLGMQNGMAPLLEARFCNHPEGKAPLDPEELAIMWTEEDDGAAVFYQGQPLGIIPGWSLSSDRPVGYAVDCIGAEDESILFPLGNPESNVLHQRIARSAAFWDKWGDEENNPWMPIQQEFLNAYEEQFDKMLQYYAIDEQKWPPMALARFEKDNIVYFISIGISIRPMPWVELLYNDKAPGFRRMELGIAVDKNEFTEGEIMAMAQGLSGIADSPWRNLSWFGEGHTISSQVVPASFESFILSSALYNGPAINLPQMEGDKVNLYWASPITKAEREFAHSKANGGYDLLEKMIQSGITHVVKKREGIIS</sequence>
<protein>
    <submittedName>
        <fullName evidence="2">Suppressor of fused protein (SUFU)</fullName>
    </submittedName>
</protein>
<evidence type="ECO:0000313" key="2">
    <source>
        <dbReference type="EMBL" id="SIO14816.1"/>
    </source>
</evidence>
<name>A0A1N6H4X9_9BACT</name>
<evidence type="ECO:0000259" key="1">
    <source>
        <dbReference type="Pfam" id="PF05076"/>
    </source>
</evidence>
<organism evidence="2 3">
    <name type="scientific">Chitinophaga niabensis</name>
    <dbReference type="NCBI Taxonomy" id="536979"/>
    <lineage>
        <taxon>Bacteria</taxon>
        <taxon>Pseudomonadati</taxon>
        <taxon>Bacteroidota</taxon>
        <taxon>Chitinophagia</taxon>
        <taxon>Chitinophagales</taxon>
        <taxon>Chitinophagaceae</taxon>
        <taxon>Chitinophaga</taxon>
    </lineage>
</organism>
<evidence type="ECO:0000313" key="3">
    <source>
        <dbReference type="Proteomes" id="UP000185003"/>
    </source>
</evidence>
<dbReference type="Pfam" id="PF05076">
    <property type="entry name" value="SUFU"/>
    <property type="match status" value="1"/>
</dbReference>
<dbReference type="InterPro" id="IPR020941">
    <property type="entry name" value="SUFU-like_domain"/>
</dbReference>